<dbReference type="Gene3D" id="1.10.238.10">
    <property type="entry name" value="EF-hand"/>
    <property type="match status" value="1"/>
</dbReference>
<comment type="caution">
    <text evidence="2">The sequence shown here is derived from an EMBL/GenBank/DDBJ whole genome shotgun (WGS) entry which is preliminary data.</text>
</comment>
<dbReference type="PROSITE" id="PS00018">
    <property type="entry name" value="EF_HAND_1"/>
    <property type="match status" value="1"/>
</dbReference>
<proteinExistence type="predicted"/>
<evidence type="ECO:0000256" key="1">
    <source>
        <dbReference type="SAM" id="MobiDB-lite"/>
    </source>
</evidence>
<reference evidence="2 3" key="1">
    <citation type="submission" date="2014-02" db="EMBL/GenBank/DDBJ databases">
        <title>The small core and large imbalanced accessory genome model reveals a collaborative survival strategy of Sorangium cellulosum strains in nature.</title>
        <authorList>
            <person name="Han K."/>
            <person name="Peng R."/>
            <person name="Blom J."/>
            <person name="Li Y.-Z."/>
        </authorList>
    </citation>
    <scope>NUCLEOTIDE SEQUENCE [LARGE SCALE GENOMIC DNA]</scope>
    <source>
        <strain evidence="2 3">So0008-312</strain>
    </source>
</reference>
<name>A0A150QIA6_SORCE</name>
<dbReference type="EMBL" id="JEMA01000628">
    <property type="protein sequence ID" value="KYF67673.1"/>
    <property type="molecule type" value="Genomic_DNA"/>
</dbReference>
<dbReference type="Pfam" id="PF05042">
    <property type="entry name" value="Caleosin"/>
    <property type="match status" value="1"/>
</dbReference>
<feature type="region of interest" description="Disordered" evidence="1">
    <location>
        <begin position="1"/>
        <end position="59"/>
    </location>
</feature>
<dbReference type="SUPFAM" id="SSF47473">
    <property type="entry name" value="EF-hand"/>
    <property type="match status" value="1"/>
</dbReference>
<dbReference type="RefSeq" id="WP_061609676.1">
    <property type="nucleotide sequence ID" value="NZ_JEMA01000628.1"/>
</dbReference>
<dbReference type="InterPro" id="IPR007736">
    <property type="entry name" value="Caleosin-related"/>
</dbReference>
<organism evidence="2 3">
    <name type="scientific">Sorangium cellulosum</name>
    <name type="common">Polyangium cellulosum</name>
    <dbReference type="NCBI Taxonomy" id="56"/>
    <lineage>
        <taxon>Bacteria</taxon>
        <taxon>Pseudomonadati</taxon>
        <taxon>Myxococcota</taxon>
        <taxon>Polyangia</taxon>
        <taxon>Polyangiales</taxon>
        <taxon>Polyangiaceae</taxon>
        <taxon>Sorangium</taxon>
    </lineage>
</organism>
<dbReference type="InterPro" id="IPR018247">
    <property type="entry name" value="EF_Hand_1_Ca_BS"/>
</dbReference>
<evidence type="ECO:0008006" key="4">
    <source>
        <dbReference type="Google" id="ProtNLM"/>
    </source>
</evidence>
<dbReference type="PANTHER" id="PTHR31495:SF1">
    <property type="entry name" value="INACTIVE PEROXYGENASE-LIKE PROTEIN-RELATED"/>
    <property type="match status" value="1"/>
</dbReference>
<dbReference type="GO" id="GO:0005509">
    <property type="term" value="F:calcium ion binding"/>
    <property type="evidence" value="ECO:0007669"/>
    <property type="project" value="TreeGrafter"/>
</dbReference>
<evidence type="ECO:0000313" key="3">
    <source>
        <dbReference type="Proteomes" id="UP000075260"/>
    </source>
</evidence>
<feature type="compositionally biased region" description="Basic and acidic residues" evidence="1">
    <location>
        <begin position="31"/>
        <end position="43"/>
    </location>
</feature>
<protein>
    <recommendedName>
        <fullName evidence="4">Calcium-binding protein</fullName>
    </recommendedName>
</protein>
<sequence length="245" mass="26104">MSELNDGPRALEPTGASEISGSPGGAGAERGAQERAARGEGRGPETFVSASATSDVHGARPAALGEKTALEAHSAFFDRNHDGIITLGETYEGLRAIGIGRVLSAWFALVINGVLGLPTSRSFVPTLSITLANIHRGKHASDTGVYDKDGRFDPVKFDELFARWDRDRDGALSARELVARTLGDRDFLDVLGFLASAGEWAVLYALAGKGGKLTREQLRRMYDGTLFYELEREKQAARSAGGAPA</sequence>
<dbReference type="Proteomes" id="UP000075260">
    <property type="component" value="Unassembled WGS sequence"/>
</dbReference>
<gene>
    <name evidence="2" type="ORF">BE15_28120</name>
</gene>
<accession>A0A150QIA6</accession>
<dbReference type="GO" id="GO:0004497">
    <property type="term" value="F:monooxygenase activity"/>
    <property type="evidence" value="ECO:0007669"/>
    <property type="project" value="TreeGrafter"/>
</dbReference>
<dbReference type="AlphaFoldDB" id="A0A150QIA6"/>
<dbReference type="InterPro" id="IPR011992">
    <property type="entry name" value="EF-hand-dom_pair"/>
</dbReference>
<evidence type="ECO:0000313" key="2">
    <source>
        <dbReference type="EMBL" id="KYF67673.1"/>
    </source>
</evidence>
<dbReference type="PANTHER" id="PTHR31495">
    <property type="entry name" value="PEROXYGENASE 3-RELATED"/>
    <property type="match status" value="1"/>
</dbReference>